<evidence type="ECO:0000256" key="3">
    <source>
        <dbReference type="ARBA" id="ARBA00022737"/>
    </source>
</evidence>
<evidence type="ECO:0000313" key="14">
    <source>
        <dbReference type="Proteomes" id="UP001148018"/>
    </source>
</evidence>
<dbReference type="GO" id="GO:0004908">
    <property type="term" value="F:interleukin-1 receptor activity"/>
    <property type="evidence" value="ECO:0007669"/>
    <property type="project" value="InterPro"/>
</dbReference>
<dbReference type="InterPro" id="IPR035897">
    <property type="entry name" value="Toll_tir_struct_dom_sf"/>
</dbReference>
<dbReference type="PROSITE" id="PS50104">
    <property type="entry name" value="TIR"/>
    <property type="match status" value="1"/>
</dbReference>
<dbReference type="InterPro" id="IPR036179">
    <property type="entry name" value="Ig-like_dom_sf"/>
</dbReference>
<keyword evidence="14" id="KW-1185">Reference proteome</keyword>
<evidence type="ECO:0000256" key="9">
    <source>
        <dbReference type="SAM" id="Phobius"/>
    </source>
</evidence>
<dbReference type="Pfam" id="PF01582">
    <property type="entry name" value="TIR"/>
    <property type="match status" value="1"/>
</dbReference>
<evidence type="ECO:0000256" key="5">
    <source>
        <dbReference type="ARBA" id="ARBA00023027"/>
    </source>
</evidence>
<dbReference type="PANTHER" id="PTHR11890:SF26">
    <property type="entry name" value="INTERLEUKIN-1 RECEPTOR TYPE 1"/>
    <property type="match status" value="1"/>
</dbReference>
<accession>A0A9Q0ICF9</accession>
<dbReference type="PANTHER" id="PTHR11890">
    <property type="entry name" value="INTERLEUKIN-1 RECEPTOR FAMILY MEMBER"/>
    <property type="match status" value="1"/>
</dbReference>
<gene>
    <name evidence="13" type="ORF">NHX12_006833</name>
</gene>
<dbReference type="InterPro" id="IPR000157">
    <property type="entry name" value="TIR_dom"/>
</dbReference>
<dbReference type="InterPro" id="IPR003599">
    <property type="entry name" value="Ig_sub"/>
</dbReference>
<dbReference type="SUPFAM" id="SSF52200">
    <property type="entry name" value="Toll/Interleukin receptor TIR domain"/>
    <property type="match status" value="1"/>
</dbReference>
<feature type="signal peptide" evidence="10">
    <location>
        <begin position="1"/>
        <end position="18"/>
    </location>
</feature>
<evidence type="ECO:0000256" key="2">
    <source>
        <dbReference type="ARBA" id="ARBA00022729"/>
    </source>
</evidence>
<evidence type="ECO:0000256" key="6">
    <source>
        <dbReference type="ARBA" id="ARBA00023157"/>
    </source>
</evidence>
<evidence type="ECO:0000313" key="13">
    <source>
        <dbReference type="EMBL" id="KAJ3591701.1"/>
    </source>
</evidence>
<evidence type="ECO:0000256" key="8">
    <source>
        <dbReference type="ARBA" id="ARBA00023319"/>
    </source>
</evidence>
<dbReference type="InterPro" id="IPR004074">
    <property type="entry name" value="IL-1_rcpt_I/II-typ"/>
</dbReference>
<keyword evidence="8" id="KW-0393">Immunoglobulin domain</keyword>
<evidence type="ECO:0000259" key="11">
    <source>
        <dbReference type="PROSITE" id="PS50104"/>
    </source>
</evidence>
<evidence type="ECO:0000256" key="10">
    <source>
        <dbReference type="SAM" id="SignalP"/>
    </source>
</evidence>
<feature type="chain" id="PRO_5040486889" evidence="10">
    <location>
        <begin position="19"/>
        <end position="544"/>
    </location>
</feature>
<feature type="transmembrane region" description="Helical" evidence="9">
    <location>
        <begin position="329"/>
        <end position="351"/>
    </location>
</feature>
<dbReference type="PROSITE" id="PS50835">
    <property type="entry name" value="IG_LIKE"/>
    <property type="match status" value="1"/>
</dbReference>
<dbReference type="InterPro" id="IPR007110">
    <property type="entry name" value="Ig-like_dom"/>
</dbReference>
<keyword evidence="5" id="KW-0520">NAD</keyword>
<keyword evidence="4" id="KW-0378">Hydrolase</keyword>
<dbReference type="SUPFAM" id="SSF48726">
    <property type="entry name" value="Immunoglobulin"/>
    <property type="match status" value="2"/>
</dbReference>
<keyword evidence="9" id="KW-0812">Transmembrane</keyword>
<dbReference type="AlphaFoldDB" id="A0A9Q0ICF9"/>
<dbReference type="SMART" id="SM00255">
    <property type="entry name" value="TIR"/>
    <property type="match status" value="1"/>
</dbReference>
<keyword evidence="9" id="KW-0472">Membrane</keyword>
<name>A0A9Q0ICF9_9TELE</name>
<dbReference type="InterPro" id="IPR015621">
    <property type="entry name" value="IL-1_rcpt_fam"/>
</dbReference>
<reference evidence="13" key="1">
    <citation type="submission" date="2022-07" db="EMBL/GenBank/DDBJ databases">
        <title>Chromosome-level genome of Muraenolepis orangiensis.</title>
        <authorList>
            <person name="Kim J."/>
        </authorList>
    </citation>
    <scope>NUCLEOTIDE SEQUENCE</scope>
    <source>
        <strain evidence="13">KU_S4_2022</strain>
        <tissue evidence="13">Muscle</tissue>
    </source>
</reference>
<dbReference type="EMBL" id="JANIIK010000113">
    <property type="protein sequence ID" value="KAJ3591701.1"/>
    <property type="molecule type" value="Genomic_DNA"/>
</dbReference>
<dbReference type="InterPro" id="IPR013783">
    <property type="entry name" value="Ig-like_fold"/>
</dbReference>
<evidence type="ECO:0000256" key="1">
    <source>
        <dbReference type="ARBA" id="ARBA00009752"/>
    </source>
</evidence>
<feature type="domain" description="Ig-like" evidence="12">
    <location>
        <begin position="231"/>
        <end position="322"/>
    </location>
</feature>
<keyword evidence="2 10" id="KW-0732">Signal</keyword>
<dbReference type="PRINTS" id="PR01537">
    <property type="entry name" value="INTRLKN1R1F"/>
</dbReference>
<dbReference type="Gene3D" id="2.60.40.10">
    <property type="entry name" value="Immunoglobulins"/>
    <property type="match status" value="3"/>
</dbReference>
<dbReference type="OrthoDB" id="6132459at2759"/>
<dbReference type="Gene3D" id="3.40.50.10140">
    <property type="entry name" value="Toll/interleukin-1 receptor homology (TIR) domain"/>
    <property type="match status" value="1"/>
</dbReference>
<evidence type="ECO:0000256" key="4">
    <source>
        <dbReference type="ARBA" id="ARBA00022801"/>
    </source>
</evidence>
<evidence type="ECO:0000259" key="12">
    <source>
        <dbReference type="PROSITE" id="PS50835"/>
    </source>
</evidence>
<organism evidence="13 14">
    <name type="scientific">Muraenolepis orangiensis</name>
    <name type="common">Patagonian moray cod</name>
    <dbReference type="NCBI Taxonomy" id="630683"/>
    <lineage>
        <taxon>Eukaryota</taxon>
        <taxon>Metazoa</taxon>
        <taxon>Chordata</taxon>
        <taxon>Craniata</taxon>
        <taxon>Vertebrata</taxon>
        <taxon>Euteleostomi</taxon>
        <taxon>Actinopterygii</taxon>
        <taxon>Neopterygii</taxon>
        <taxon>Teleostei</taxon>
        <taxon>Neoteleostei</taxon>
        <taxon>Acanthomorphata</taxon>
        <taxon>Zeiogadaria</taxon>
        <taxon>Gadariae</taxon>
        <taxon>Gadiformes</taxon>
        <taxon>Muraenolepidoidei</taxon>
        <taxon>Muraenolepididae</taxon>
        <taxon>Muraenolepis</taxon>
    </lineage>
</organism>
<dbReference type="SMART" id="SM00409">
    <property type="entry name" value="IG"/>
    <property type="match status" value="3"/>
</dbReference>
<keyword evidence="7" id="KW-0325">Glycoprotein</keyword>
<comment type="caution">
    <text evidence="13">The sequence shown here is derived from an EMBL/GenBank/DDBJ whole genome shotgun (WGS) entry which is preliminary data.</text>
</comment>
<keyword evidence="6" id="KW-1015">Disulfide bond</keyword>
<proteinExistence type="inferred from homology"/>
<dbReference type="GO" id="GO:0016787">
    <property type="term" value="F:hydrolase activity"/>
    <property type="evidence" value="ECO:0007669"/>
    <property type="project" value="UniProtKB-KW"/>
</dbReference>
<comment type="similarity">
    <text evidence="1">Belongs to the interleukin-1 receptor family.</text>
</comment>
<feature type="domain" description="TIR" evidence="11">
    <location>
        <begin position="373"/>
        <end position="530"/>
    </location>
</feature>
<dbReference type="Proteomes" id="UP001148018">
    <property type="component" value="Unassembled WGS sequence"/>
</dbReference>
<protein>
    <submittedName>
        <fullName evidence="13">Uncharacterized protein</fullName>
    </submittedName>
</protein>
<dbReference type="PRINTS" id="PR01536">
    <property type="entry name" value="INTRLKN1R12F"/>
</dbReference>
<keyword evidence="9" id="KW-1133">Transmembrane helix</keyword>
<evidence type="ECO:0000256" key="7">
    <source>
        <dbReference type="ARBA" id="ARBA00023180"/>
    </source>
</evidence>
<sequence>MMKLVLLLVFSGMTCSEGDEGPQPADSACEMYTDMKELAVSEGEALHIMPDGLHGSTWDHDQHNLFSWRRGQAHFSSSEAERIHHHGPTLLFLPLSVNDSGLYIARLNYSGKCHIFHVPVFVQLASVPLGKHRLYTPIRASDSNPTIPCPEQVADLCKDLKGVLSWYRNFSLLAGEELPGLQLQRATKADDAVYTCKCVWRHNQKDYYSTASRQLQMREKTTFQDIRIVRPTTTELPVQPGSPLEIECVAFFGTNMTSGYEVWWEKNNLSVTGMEGYNQTFSRTGEYFSSTLTIHKVLTSDLHASFRCRASNGVETRSHALSLKPAESWTYLVVALVCVAIVLAAVVIKYFTVDLVLFSRRFLRCTRARNDGLQYDVYVVYHPQEESKAILNQFLSQALPLVLERKCDYRVFIHGRDDTPGEDRLEQVEERVRLSRRLMVVRPPGSGVNKALSSAPSSPAGLDIDWLVGLHQETRVILVQLGEVGPRGHTHVSAALQHLVHKRVPLYWQEDSPGAAHWNSRFWKRVRYAMPTPPPASHPSSSVV</sequence>
<keyword evidence="3" id="KW-0677">Repeat</keyword>